<proteinExistence type="predicted"/>
<evidence type="ECO:0000259" key="1">
    <source>
        <dbReference type="Pfam" id="PF06985"/>
    </source>
</evidence>
<name>A0ABR3R8A0_9PLEO</name>
<accession>A0ABR3R8A0</accession>
<evidence type="ECO:0000313" key="3">
    <source>
        <dbReference type="Proteomes" id="UP001521785"/>
    </source>
</evidence>
<protein>
    <recommendedName>
        <fullName evidence="1">Heterokaryon incompatibility domain-containing protein</fullName>
    </recommendedName>
</protein>
<dbReference type="Pfam" id="PF26639">
    <property type="entry name" value="Het-6_barrel"/>
    <property type="match status" value="1"/>
</dbReference>
<dbReference type="PANTHER" id="PTHR24148">
    <property type="entry name" value="ANKYRIN REPEAT DOMAIN-CONTAINING PROTEIN 39 HOMOLOG-RELATED"/>
    <property type="match status" value="1"/>
</dbReference>
<feature type="domain" description="Heterokaryon incompatibility" evidence="1">
    <location>
        <begin position="27"/>
        <end position="178"/>
    </location>
</feature>
<organism evidence="2 3">
    <name type="scientific">Paraconiothyrium brasiliense</name>
    <dbReference type="NCBI Taxonomy" id="300254"/>
    <lineage>
        <taxon>Eukaryota</taxon>
        <taxon>Fungi</taxon>
        <taxon>Dikarya</taxon>
        <taxon>Ascomycota</taxon>
        <taxon>Pezizomycotina</taxon>
        <taxon>Dothideomycetes</taxon>
        <taxon>Pleosporomycetidae</taxon>
        <taxon>Pleosporales</taxon>
        <taxon>Massarineae</taxon>
        <taxon>Didymosphaeriaceae</taxon>
        <taxon>Paraconiothyrium</taxon>
    </lineage>
</organism>
<sequence>MRLKPGSDKEPLCCELYAEDLDNPPVYEAISYVWGSPQGSVPLDCDGQVLLITPSLNDALYRIRHQSLDKTVWADAVCINQRSLTEKAHQVNQMALVYERASRVMICLGVDGHGDAEEAFEFIKETNRHFETGMEIHGHIDNVPLLELNHPITNPSRWIPLQRLFLQTWFSRVWIIQEVGLAATAVVLYGKHSIPWSDMIQFILIEHRRPDLKAVPVVLRIGRTIDAFNLIWCNYGNATSWRTERPYIRYLSGLPHHRLRKDLFNVLLTGARFDATDGRDHVYAFLGHPSASFSETKSTIIEADYKVTKEELYRHVATTLLERMGSLLLLSAAEQTEETLASDFPSWIPRWDTGNTAVILSPFPGQAHYYDASLFPETRHEYIARPSHLDRVTETPVSESFLHVRGFTMARVDVNSEVMYREAYDRKSTNEAEKDDRFINPIEAAWTIAKSSQPPNTLYATILEAFSLTITAGLDKLRKPAAHNIATHLSNFASFCSSKLSHKLNSEIAQHNPGKKGEIQTANGDERHFSVQARQACHGRRFFVTDGGLFGLGPAAMRTGDMCCVFVGARVPFVVRSTGISRRYKVIGECYLHGFMEGEVVPKWKRGGVEIEEFSLS</sequence>
<dbReference type="InterPro" id="IPR010730">
    <property type="entry name" value="HET"/>
</dbReference>
<evidence type="ECO:0000313" key="2">
    <source>
        <dbReference type="EMBL" id="KAL1600661.1"/>
    </source>
</evidence>
<dbReference type="Proteomes" id="UP001521785">
    <property type="component" value="Unassembled WGS sequence"/>
</dbReference>
<dbReference type="PANTHER" id="PTHR24148:SF64">
    <property type="entry name" value="HETEROKARYON INCOMPATIBILITY DOMAIN-CONTAINING PROTEIN"/>
    <property type="match status" value="1"/>
</dbReference>
<dbReference type="InterPro" id="IPR052895">
    <property type="entry name" value="HetReg/Transcr_Mod"/>
</dbReference>
<gene>
    <name evidence="2" type="ORF">SLS60_007049</name>
</gene>
<dbReference type="Pfam" id="PF06985">
    <property type="entry name" value="HET"/>
    <property type="match status" value="1"/>
</dbReference>
<keyword evidence="3" id="KW-1185">Reference proteome</keyword>
<reference evidence="2 3" key="1">
    <citation type="submission" date="2024-02" db="EMBL/GenBank/DDBJ databases">
        <title>De novo assembly and annotation of 12 fungi associated with fruit tree decline syndrome in Ontario, Canada.</title>
        <authorList>
            <person name="Sulman M."/>
            <person name="Ellouze W."/>
            <person name="Ilyukhin E."/>
        </authorList>
    </citation>
    <scope>NUCLEOTIDE SEQUENCE [LARGE SCALE GENOMIC DNA]</scope>
    <source>
        <strain evidence="2 3">M42-189</strain>
    </source>
</reference>
<dbReference type="EMBL" id="JAKJXO020000009">
    <property type="protein sequence ID" value="KAL1600661.1"/>
    <property type="molecule type" value="Genomic_DNA"/>
</dbReference>
<comment type="caution">
    <text evidence="2">The sequence shown here is derived from an EMBL/GenBank/DDBJ whole genome shotgun (WGS) entry which is preliminary data.</text>
</comment>